<dbReference type="EMBL" id="JAVHJM010000007">
    <property type="protein sequence ID" value="KAK6511059.1"/>
    <property type="molecule type" value="Genomic_DNA"/>
</dbReference>
<proteinExistence type="predicted"/>
<evidence type="ECO:0000256" key="2">
    <source>
        <dbReference type="SAM" id="SignalP"/>
    </source>
</evidence>
<feature type="chain" id="PRO_5043054382" evidence="2">
    <location>
        <begin position="21"/>
        <end position="206"/>
    </location>
</feature>
<protein>
    <submittedName>
        <fullName evidence="3">Uncharacterized protein</fullName>
    </submittedName>
</protein>
<accession>A0AAN8NCR9</accession>
<organism evidence="3 4">
    <name type="scientific">Arthrobotrys conoides</name>
    <dbReference type="NCBI Taxonomy" id="74498"/>
    <lineage>
        <taxon>Eukaryota</taxon>
        <taxon>Fungi</taxon>
        <taxon>Dikarya</taxon>
        <taxon>Ascomycota</taxon>
        <taxon>Pezizomycotina</taxon>
        <taxon>Orbiliomycetes</taxon>
        <taxon>Orbiliales</taxon>
        <taxon>Orbiliaceae</taxon>
        <taxon>Arthrobotrys</taxon>
    </lineage>
</organism>
<feature type="region of interest" description="Disordered" evidence="1">
    <location>
        <begin position="187"/>
        <end position="206"/>
    </location>
</feature>
<sequence>MQLTTATLALFAAVVGLVSAQPPPPPPPPQHDLDGPFALQLRGPHASWNDKFISHAPVGGSANLVIPDNNSVNFFLNTTDKTLIYIAPRPRPGPPGGFRERYPFVIVHNLHSNVGSVYIADDSVQGTSGWTFSQQGILELAGISGRFHICTHQTPAGPKIGLAWQYGACRFDVPDCTPVAIRRVNVPRGFGGPGGPGGPRGTRPRM</sequence>
<reference evidence="3 4" key="1">
    <citation type="submission" date="2019-10" db="EMBL/GenBank/DDBJ databases">
        <authorList>
            <person name="Palmer J.M."/>
        </authorList>
    </citation>
    <scope>NUCLEOTIDE SEQUENCE [LARGE SCALE GENOMIC DNA]</scope>
    <source>
        <strain evidence="3 4">TWF506</strain>
    </source>
</reference>
<feature type="signal peptide" evidence="2">
    <location>
        <begin position="1"/>
        <end position="20"/>
    </location>
</feature>
<feature type="compositionally biased region" description="Gly residues" evidence="1">
    <location>
        <begin position="189"/>
        <end position="200"/>
    </location>
</feature>
<evidence type="ECO:0000313" key="3">
    <source>
        <dbReference type="EMBL" id="KAK6511059.1"/>
    </source>
</evidence>
<evidence type="ECO:0000313" key="4">
    <source>
        <dbReference type="Proteomes" id="UP001307849"/>
    </source>
</evidence>
<keyword evidence="4" id="KW-1185">Reference proteome</keyword>
<name>A0AAN8NCR9_9PEZI</name>
<comment type="caution">
    <text evidence="3">The sequence shown here is derived from an EMBL/GenBank/DDBJ whole genome shotgun (WGS) entry which is preliminary data.</text>
</comment>
<evidence type="ECO:0000256" key="1">
    <source>
        <dbReference type="SAM" id="MobiDB-lite"/>
    </source>
</evidence>
<keyword evidence="2" id="KW-0732">Signal</keyword>
<dbReference type="Proteomes" id="UP001307849">
    <property type="component" value="Unassembled WGS sequence"/>
</dbReference>
<dbReference type="AlphaFoldDB" id="A0AAN8NCR9"/>
<gene>
    <name evidence="3" type="ORF">TWF506_010141</name>
</gene>